<dbReference type="AlphaFoldDB" id="A0A5E8BYF8"/>
<proteinExistence type="predicted"/>
<dbReference type="PANTHER" id="PTHR13832:SF792">
    <property type="entry name" value="GM14286P"/>
    <property type="match status" value="1"/>
</dbReference>
<dbReference type="InterPro" id="IPR036457">
    <property type="entry name" value="PPM-type-like_dom_sf"/>
</dbReference>
<dbReference type="CDD" id="cd00143">
    <property type="entry name" value="PP2Cc"/>
    <property type="match status" value="1"/>
</dbReference>
<dbReference type="SUPFAM" id="SSF81606">
    <property type="entry name" value="PP2C-like"/>
    <property type="match status" value="1"/>
</dbReference>
<dbReference type="OrthoDB" id="420076at2759"/>
<evidence type="ECO:0000256" key="1">
    <source>
        <dbReference type="SAM" id="MobiDB-lite"/>
    </source>
</evidence>
<evidence type="ECO:0000313" key="4">
    <source>
        <dbReference type="Proteomes" id="UP000398389"/>
    </source>
</evidence>
<feature type="region of interest" description="Disordered" evidence="1">
    <location>
        <begin position="115"/>
        <end position="137"/>
    </location>
</feature>
<evidence type="ECO:0000313" key="3">
    <source>
        <dbReference type="EMBL" id="VVT56524.1"/>
    </source>
</evidence>
<dbReference type="Pfam" id="PF00481">
    <property type="entry name" value="PP2C"/>
    <property type="match status" value="1"/>
</dbReference>
<dbReference type="GeneID" id="43583946"/>
<evidence type="ECO:0000259" key="2">
    <source>
        <dbReference type="PROSITE" id="PS51746"/>
    </source>
</evidence>
<feature type="domain" description="PPM-type phosphatase" evidence="2">
    <location>
        <begin position="194"/>
        <end position="617"/>
    </location>
</feature>
<keyword evidence="4" id="KW-1185">Reference proteome</keyword>
<dbReference type="Gene3D" id="3.60.40.10">
    <property type="entry name" value="PPM-type phosphatase domain"/>
    <property type="match status" value="1"/>
</dbReference>
<dbReference type="PANTHER" id="PTHR13832">
    <property type="entry name" value="PROTEIN PHOSPHATASE 2C"/>
    <property type="match status" value="1"/>
</dbReference>
<reference evidence="3 4" key="1">
    <citation type="submission" date="2019-09" db="EMBL/GenBank/DDBJ databases">
        <authorList>
            <person name="Brejova B."/>
        </authorList>
    </citation>
    <scope>NUCLEOTIDE SEQUENCE [LARGE SCALE GENOMIC DNA]</scope>
</reference>
<feature type="region of interest" description="Disordered" evidence="1">
    <location>
        <begin position="40"/>
        <end position="76"/>
    </location>
</feature>
<dbReference type="SMART" id="SM00332">
    <property type="entry name" value="PP2Cc"/>
    <property type="match status" value="1"/>
</dbReference>
<protein>
    <recommendedName>
        <fullName evidence="2">PPM-type phosphatase domain-containing protein</fullName>
    </recommendedName>
</protein>
<dbReference type="InterPro" id="IPR001932">
    <property type="entry name" value="PPM-type_phosphatase-like_dom"/>
</dbReference>
<accession>A0A5E8BYF8</accession>
<dbReference type="GO" id="GO:0004741">
    <property type="term" value="F:[pyruvate dehydrogenase (acetyl-transferring)]-phosphatase activity"/>
    <property type="evidence" value="ECO:0007669"/>
    <property type="project" value="TreeGrafter"/>
</dbReference>
<feature type="compositionally biased region" description="Low complexity" evidence="1">
    <location>
        <begin position="500"/>
        <end position="512"/>
    </location>
</feature>
<sequence length="648" mass="70294">MLKVRAASRGSTNSAIRCRLQSPISSSSSSSIPIVSAVNTGAALRRSPSPSRAPSPRRQLSTSSSSSSSSPPTASVTGFRPLARWSSVAVVATSILLAGSYLTLAPRRATISLESSSPFSTSAPFGLPRSSSQQNNKQPITMMTPLQVSARLRELEESYFVERGKGVVRYDVSQLPSNSPIEDDRSEKIVQVPLLTATSDKADSEAKAVSSDWMFWGVYDGHSGWTTSAKLRDALIAYVLSELDKTYVKSTPDSIYRLVPSPTAIDEAIQNGFVRLDNDIVHKSIEKLMAHPDKAGAAEYIAPALSGSCGLLAFYDTFSNNLRVAVTGDSRAVLGSVNERGEWTARALSVDQTGSNMEEAARIRKEHPGEESTVIRRGRVLGMLEPTRAFGDARYKWTRDIQEKMVRYFFGRRVPADFHSPPYVTAKPVVSTAHITPKAGDFLVLGTDGLYEMLTNEEIVGLVVQWLHKKKPDYFEQVQATIKERTASKTLWGRVFGTGSSSSLKTDSSSNSATDGASPAPATKVPASAGTIIKADHSELAVHVRDISPHPESQKQVFRRQPGTTPRFTVEDENIATHLVRNALGGADIQQVSMLVSIPAPISRSYRDDLTVTVVLFGDVGEPNDSGSVRVNEEGTRKNLKTHIKSKL</sequence>
<name>A0A5E8BYF8_9ASCO</name>
<dbReference type="GO" id="GO:0005739">
    <property type="term" value="C:mitochondrion"/>
    <property type="evidence" value="ECO:0007669"/>
    <property type="project" value="TreeGrafter"/>
</dbReference>
<gene>
    <name evidence="3" type="ORF">SAPINGB_P005131</name>
</gene>
<dbReference type="Proteomes" id="UP000398389">
    <property type="component" value="Unassembled WGS sequence"/>
</dbReference>
<organism evidence="3 4">
    <name type="scientific">Magnusiomyces paraingens</name>
    <dbReference type="NCBI Taxonomy" id="2606893"/>
    <lineage>
        <taxon>Eukaryota</taxon>
        <taxon>Fungi</taxon>
        <taxon>Dikarya</taxon>
        <taxon>Ascomycota</taxon>
        <taxon>Saccharomycotina</taxon>
        <taxon>Dipodascomycetes</taxon>
        <taxon>Dipodascales</taxon>
        <taxon>Dipodascaceae</taxon>
        <taxon>Magnusiomyces</taxon>
    </lineage>
</organism>
<feature type="compositionally biased region" description="Low complexity" evidence="1">
    <location>
        <begin position="45"/>
        <end position="75"/>
    </location>
</feature>
<dbReference type="RefSeq" id="XP_031855737.1">
    <property type="nucleotide sequence ID" value="XM_031999846.1"/>
</dbReference>
<dbReference type="InterPro" id="IPR015655">
    <property type="entry name" value="PP2C"/>
</dbReference>
<feature type="region of interest" description="Disordered" evidence="1">
    <location>
        <begin position="500"/>
        <end position="525"/>
    </location>
</feature>
<dbReference type="EMBL" id="CABVLU010000004">
    <property type="protein sequence ID" value="VVT56524.1"/>
    <property type="molecule type" value="Genomic_DNA"/>
</dbReference>
<dbReference type="PROSITE" id="PS51746">
    <property type="entry name" value="PPM_2"/>
    <property type="match status" value="1"/>
</dbReference>